<dbReference type="PROSITE" id="PS50975">
    <property type="entry name" value="ATP_GRASP"/>
    <property type="match status" value="1"/>
</dbReference>
<dbReference type="Gene3D" id="3.30.470.20">
    <property type="entry name" value="ATP-grasp fold, B domain"/>
    <property type="match status" value="1"/>
</dbReference>
<proteinExistence type="inferred from homology"/>
<organism evidence="5 6">
    <name type="scientific">Leucothrix arctica</name>
    <dbReference type="NCBI Taxonomy" id="1481894"/>
    <lineage>
        <taxon>Bacteria</taxon>
        <taxon>Pseudomonadati</taxon>
        <taxon>Pseudomonadota</taxon>
        <taxon>Gammaproteobacteria</taxon>
        <taxon>Thiotrichales</taxon>
        <taxon>Thiotrichaceae</taxon>
        <taxon>Leucothrix</taxon>
    </lineage>
</organism>
<evidence type="ECO:0000256" key="1">
    <source>
        <dbReference type="ARBA" id="ARBA00010871"/>
    </source>
</evidence>
<dbReference type="RefSeq" id="WP_109825066.1">
    <property type="nucleotide sequence ID" value="NZ_QGKL01000042.1"/>
</dbReference>
<evidence type="ECO:0000313" key="5">
    <source>
        <dbReference type="EMBL" id="PWQ93361.1"/>
    </source>
</evidence>
<dbReference type="SUPFAM" id="SSF56059">
    <property type="entry name" value="Glutathione synthetase ATP-binding domain-like"/>
    <property type="match status" value="1"/>
</dbReference>
<accession>A0A317C569</accession>
<dbReference type="Pfam" id="PF07478">
    <property type="entry name" value="Dala_Dala_lig_C"/>
    <property type="match status" value="1"/>
</dbReference>
<dbReference type="OrthoDB" id="9813261at2"/>
<keyword evidence="2" id="KW-0436">Ligase</keyword>
<dbReference type="Gene3D" id="3.30.1490.20">
    <property type="entry name" value="ATP-grasp fold, A domain"/>
    <property type="match status" value="1"/>
</dbReference>
<dbReference type="GO" id="GO:0008716">
    <property type="term" value="F:D-alanine-D-alanine ligase activity"/>
    <property type="evidence" value="ECO:0007669"/>
    <property type="project" value="InterPro"/>
</dbReference>
<dbReference type="EMBL" id="QGKL01000042">
    <property type="protein sequence ID" value="PWQ93361.1"/>
    <property type="molecule type" value="Genomic_DNA"/>
</dbReference>
<evidence type="ECO:0000313" key="6">
    <source>
        <dbReference type="Proteomes" id="UP000245506"/>
    </source>
</evidence>
<evidence type="ECO:0000256" key="3">
    <source>
        <dbReference type="PROSITE-ProRule" id="PRU00409"/>
    </source>
</evidence>
<feature type="domain" description="ATP-grasp" evidence="4">
    <location>
        <begin position="110"/>
        <end position="327"/>
    </location>
</feature>
<dbReference type="InterPro" id="IPR011761">
    <property type="entry name" value="ATP-grasp"/>
</dbReference>
<dbReference type="PANTHER" id="PTHR23132:SF23">
    <property type="entry name" value="D-ALANINE--D-ALANINE LIGASE B"/>
    <property type="match status" value="1"/>
</dbReference>
<keyword evidence="6" id="KW-1185">Reference proteome</keyword>
<evidence type="ECO:0000256" key="2">
    <source>
        <dbReference type="ARBA" id="ARBA00022598"/>
    </source>
</evidence>
<comment type="similarity">
    <text evidence="1">Belongs to the D-alanine--D-alanine ligase family.</text>
</comment>
<keyword evidence="3" id="KW-0067">ATP-binding</keyword>
<dbReference type="GO" id="GO:0005524">
    <property type="term" value="F:ATP binding"/>
    <property type="evidence" value="ECO:0007669"/>
    <property type="project" value="UniProtKB-UniRule"/>
</dbReference>
<evidence type="ECO:0000259" key="4">
    <source>
        <dbReference type="PROSITE" id="PS50975"/>
    </source>
</evidence>
<dbReference type="PANTHER" id="PTHR23132">
    <property type="entry name" value="D-ALANINE--D-ALANINE LIGASE"/>
    <property type="match status" value="1"/>
</dbReference>
<dbReference type="AlphaFoldDB" id="A0A317C569"/>
<dbReference type="GO" id="GO:0046872">
    <property type="term" value="F:metal ion binding"/>
    <property type="evidence" value="ECO:0007669"/>
    <property type="project" value="InterPro"/>
</dbReference>
<name>A0A317C569_9GAMM</name>
<keyword evidence="3" id="KW-0547">Nucleotide-binding</keyword>
<protein>
    <recommendedName>
        <fullName evidence="4">ATP-grasp domain-containing protein</fullName>
    </recommendedName>
</protein>
<dbReference type="Proteomes" id="UP000245506">
    <property type="component" value="Unassembled WGS sequence"/>
</dbReference>
<dbReference type="InterPro" id="IPR013815">
    <property type="entry name" value="ATP_grasp_subdomain_1"/>
</dbReference>
<dbReference type="InterPro" id="IPR011095">
    <property type="entry name" value="Dala_Dala_lig_C"/>
</dbReference>
<comment type="caution">
    <text evidence="5">The sequence shown here is derived from an EMBL/GenBank/DDBJ whole genome shotgun (WGS) entry which is preliminary data.</text>
</comment>
<reference evidence="5 6" key="1">
    <citation type="submission" date="2018-05" db="EMBL/GenBank/DDBJ databases">
        <title>Leucothrix arctica sp. nov., isolated from Arctic seawater.</title>
        <authorList>
            <person name="Choi A."/>
            <person name="Baek K."/>
        </authorList>
    </citation>
    <scope>NUCLEOTIDE SEQUENCE [LARGE SCALE GENOMIC DNA]</scope>
    <source>
        <strain evidence="5 6">IMCC9719</strain>
    </source>
</reference>
<sequence length="384" mass="43264">MKIVIINSVGFWSMGWTTDVESQQDVLHSLQRAHIDLEVHDVDCLKMLSDVLSKLNPSDCLVWPNAYQVYANKGATEALWLADVIEERGFSIIGNNAKVLKSVLSKDQCQSLLADKNTAVPRFAAIHEENLQQLPEILKQRQLTFPLFTKPSDLSTSKGITQDCITNDLEELYKQTKQLGDTYGYPVMVEDYLPGRDITVAIFMTPEKPIILPTYYDIDIYDNPGAVLDYSIRQRDWDDGKWLTVVNDPEVLKAIEAEVLPICDALGICEFTRVDCRFDQHGSLKVFDVNGLPGLELPFSTTVWQMIVKMHDKPQIEAFDTLVALIIYCSCRRYHIPVPTRIRQLAEQYIALDSTVTSLPANDAIDITVAHLDPETSSYAVAAH</sequence>
<gene>
    <name evidence="5" type="ORF">DKT75_17135</name>
</gene>